<dbReference type="InterPro" id="IPR012337">
    <property type="entry name" value="RNaseH-like_sf"/>
</dbReference>
<dbReference type="Pfam" id="PF14223">
    <property type="entry name" value="Retrotran_gag_2"/>
    <property type="match status" value="1"/>
</dbReference>
<evidence type="ECO:0000313" key="3">
    <source>
        <dbReference type="Proteomes" id="UP001159363"/>
    </source>
</evidence>
<dbReference type="PANTHER" id="PTHR42648:SF28">
    <property type="entry name" value="TRANSPOSON-ENCODED PROTEIN WITH RIBONUCLEASE H-LIKE AND RETROVIRUS ZINC FINGER-LIKE DOMAINS"/>
    <property type="match status" value="1"/>
</dbReference>
<reference evidence="2 3" key="1">
    <citation type="submission" date="2023-02" db="EMBL/GenBank/DDBJ databases">
        <title>LHISI_Scaffold_Assembly.</title>
        <authorList>
            <person name="Stuart O.P."/>
            <person name="Cleave R."/>
            <person name="Magrath M.J.L."/>
            <person name="Mikheyev A.S."/>
        </authorList>
    </citation>
    <scope>NUCLEOTIDE SEQUENCE [LARGE SCALE GENOMIC DNA]</scope>
    <source>
        <strain evidence="2">Daus_M_001</strain>
        <tissue evidence="2">Leg muscle</tissue>
    </source>
</reference>
<dbReference type="PANTHER" id="PTHR42648">
    <property type="entry name" value="TRANSPOSASE, PUTATIVE-RELATED"/>
    <property type="match status" value="1"/>
</dbReference>
<dbReference type="Gene3D" id="3.30.420.10">
    <property type="entry name" value="Ribonuclease H-like superfamily/Ribonuclease H"/>
    <property type="match status" value="1"/>
</dbReference>
<organism evidence="2 3">
    <name type="scientific">Dryococelus australis</name>
    <dbReference type="NCBI Taxonomy" id="614101"/>
    <lineage>
        <taxon>Eukaryota</taxon>
        <taxon>Metazoa</taxon>
        <taxon>Ecdysozoa</taxon>
        <taxon>Arthropoda</taxon>
        <taxon>Hexapoda</taxon>
        <taxon>Insecta</taxon>
        <taxon>Pterygota</taxon>
        <taxon>Neoptera</taxon>
        <taxon>Polyneoptera</taxon>
        <taxon>Phasmatodea</taxon>
        <taxon>Verophasmatodea</taxon>
        <taxon>Anareolatae</taxon>
        <taxon>Phasmatidae</taxon>
        <taxon>Eurycanthinae</taxon>
        <taxon>Dryococelus</taxon>
    </lineage>
</organism>
<sequence length="538" mass="61502">MVDLYNVVSSEFREGEQDTNWGKKDAKAQGYIVTTIDKGNIQFTNSCDSAKGMFDKLCSIYERDSSHNKSLLLQNFFNYKIDKVASSLSDLQNHSMKLKSVGYTVDDEMMMGKILSSLPDRLRHFLTAWESTPKSDRTLTNLTARLLAEEERGHTSSMQNNYHECVLKNVLYVPGLTINLISVHKITENGGVKFTDNGVEILKGRTKITGEKDNSGLYNINLNCSETILLSESKQTSDLNLWHRRIGNFNVGSMKKLATLSSGLEKLKFSWDGFRYFVTFLDDYTHFSMICLIKNKSDVCDAARNYIVEAESKWNTHVYKLRCDMGAEYVGNDLTDWFRERGIKIDYAPATTPQLNGRAERLNRMLMEKTRAFLFDSGLEKELWGEALSTAMYPLNRRPYATADRNPAELWYGKRLDLSNLKLFCYATNYYRLLNSEKREIKVLRDATFVESTEISATSNSSQEIIADTVSLVEETSLRLADNMEVRRNTTVLQDDVVEGYFHVIPSDHDTRKTSEMLDSLPETATEIENCNHQGRKE</sequence>
<protein>
    <recommendedName>
        <fullName evidence="1">Integrase catalytic domain-containing protein</fullName>
    </recommendedName>
</protein>
<accession>A0ABQ9HIQ6</accession>
<comment type="caution">
    <text evidence="2">The sequence shown here is derived from an EMBL/GenBank/DDBJ whole genome shotgun (WGS) entry which is preliminary data.</text>
</comment>
<dbReference type="InterPro" id="IPR036397">
    <property type="entry name" value="RNaseH_sf"/>
</dbReference>
<name>A0ABQ9HIQ6_9NEOP</name>
<dbReference type="EMBL" id="JARBHB010000005">
    <property type="protein sequence ID" value="KAJ8884220.1"/>
    <property type="molecule type" value="Genomic_DNA"/>
</dbReference>
<evidence type="ECO:0000259" key="1">
    <source>
        <dbReference type="PROSITE" id="PS50994"/>
    </source>
</evidence>
<dbReference type="InterPro" id="IPR001584">
    <property type="entry name" value="Integrase_cat-core"/>
</dbReference>
<evidence type="ECO:0000313" key="2">
    <source>
        <dbReference type="EMBL" id="KAJ8884220.1"/>
    </source>
</evidence>
<feature type="domain" description="Integrase catalytic" evidence="1">
    <location>
        <begin position="251"/>
        <end position="415"/>
    </location>
</feature>
<dbReference type="Proteomes" id="UP001159363">
    <property type="component" value="Chromosome 4"/>
</dbReference>
<dbReference type="SUPFAM" id="SSF53098">
    <property type="entry name" value="Ribonuclease H-like"/>
    <property type="match status" value="1"/>
</dbReference>
<proteinExistence type="predicted"/>
<gene>
    <name evidence="2" type="ORF">PR048_016077</name>
</gene>
<dbReference type="InterPro" id="IPR039537">
    <property type="entry name" value="Retrotran_Ty1/copia-like"/>
</dbReference>
<keyword evidence="3" id="KW-1185">Reference proteome</keyword>
<dbReference type="PROSITE" id="PS50994">
    <property type="entry name" value="INTEGRASE"/>
    <property type="match status" value="1"/>
</dbReference>